<dbReference type="EMBL" id="JBHFQA010000011">
    <property type="protein sequence ID" value="KAL2090815.1"/>
    <property type="molecule type" value="Genomic_DNA"/>
</dbReference>
<evidence type="ECO:0000256" key="9">
    <source>
        <dbReference type="ARBA" id="ARBA00023136"/>
    </source>
</evidence>
<feature type="compositionally biased region" description="Polar residues" evidence="11">
    <location>
        <begin position="763"/>
        <end position="776"/>
    </location>
</feature>
<feature type="transmembrane region" description="Helical" evidence="12">
    <location>
        <begin position="682"/>
        <end position="698"/>
    </location>
</feature>
<feature type="transmembrane region" description="Helical" evidence="12">
    <location>
        <begin position="442"/>
        <end position="463"/>
    </location>
</feature>
<evidence type="ECO:0000256" key="2">
    <source>
        <dbReference type="ARBA" id="ARBA00006434"/>
    </source>
</evidence>
<keyword evidence="10" id="KW-0739">Sodium transport</keyword>
<keyword evidence="7" id="KW-0915">Sodium</keyword>
<keyword evidence="4" id="KW-1003">Cell membrane</keyword>
<feature type="transmembrane region" description="Helical" evidence="12">
    <location>
        <begin position="522"/>
        <end position="543"/>
    </location>
</feature>
<keyword evidence="5 12" id="KW-0812">Transmembrane</keyword>
<keyword evidence="3" id="KW-0813">Transport</keyword>
<keyword evidence="9 12" id="KW-0472">Membrane</keyword>
<feature type="transmembrane region" description="Helical" evidence="12">
    <location>
        <begin position="383"/>
        <end position="403"/>
    </location>
</feature>
<evidence type="ECO:0000313" key="14">
    <source>
        <dbReference type="Proteomes" id="UP001591681"/>
    </source>
</evidence>
<keyword evidence="6 12" id="KW-1133">Transmembrane helix</keyword>
<evidence type="ECO:0000256" key="6">
    <source>
        <dbReference type="ARBA" id="ARBA00022989"/>
    </source>
</evidence>
<feature type="transmembrane region" description="Helical" evidence="12">
    <location>
        <begin position="409"/>
        <end position="430"/>
    </location>
</feature>
<evidence type="ECO:0000256" key="7">
    <source>
        <dbReference type="ARBA" id="ARBA00023053"/>
    </source>
</evidence>
<evidence type="ECO:0000256" key="3">
    <source>
        <dbReference type="ARBA" id="ARBA00022448"/>
    </source>
</evidence>
<dbReference type="InterPro" id="IPR001734">
    <property type="entry name" value="Na/solute_symporter"/>
</dbReference>
<keyword evidence="14" id="KW-1185">Reference proteome</keyword>
<feature type="transmembrane region" description="Helical" evidence="12">
    <location>
        <begin position="280"/>
        <end position="305"/>
    </location>
</feature>
<comment type="subcellular location">
    <subcellularLocation>
        <location evidence="1">Cell membrane</location>
        <topology evidence="1">Multi-pass membrane protein</topology>
    </subcellularLocation>
</comment>
<evidence type="ECO:0000256" key="10">
    <source>
        <dbReference type="ARBA" id="ARBA00023201"/>
    </source>
</evidence>
<feature type="transmembrane region" description="Helical" evidence="12">
    <location>
        <begin position="325"/>
        <end position="346"/>
    </location>
</feature>
<feature type="transmembrane region" description="Helical" evidence="12">
    <location>
        <begin position="240"/>
        <end position="259"/>
    </location>
</feature>
<feature type="compositionally biased region" description="Low complexity" evidence="11">
    <location>
        <begin position="714"/>
        <end position="761"/>
    </location>
</feature>
<organism evidence="13 14">
    <name type="scientific">Coilia grayii</name>
    <name type="common">Gray's grenadier anchovy</name>
    <dbReference type="NCBI Taxonomy" id="363190"/>
    <lineage>
        <taxon>Eukaryota</taxon>
        <taxon>Metazoa</taxon>
        <taxon>Chordata</taxon>
        <taxon>Craniata</taxon>
        <taxon>Vertebrata</taxon>
        <taxon>Euteleostomi</taxon>
        <taxon>Actinopterygii</taxon>
        <taxon>Neopterygii</taxon>
        <taxon>Teleostei</taxon>
        <taxon>Clupei</taxon>
        <taxon>Clupeiformes</taxon>
        <taxon>Clupeoidei</taxon>
        <taxon>Engraulidae</taxon>
        <taxon>Coilinae</taxon>
        <taxon>Coilia</taxon>
    </lineage>
</organism>
<feature type="transmembrane region" description="Helical" evidence="12">
    <location>
        <begin position="84"/>
        <end position="108"/>
    </location>
</feature>
<dbReference type="NCBIfam" id="TIGR00813">
    <property type="entry name" value="sss"/>
    <property type="match status" value="1"/>
</dbReference>
<dbReference type="AlphaFoldDB" id="A0ABD1JVF8"/>
<dbReference type="PANTHER" id="PTHR42985:SF25">
    <property type="entry name" value="SODIUM-COUPLED MONOCARBOXYLATE TRANSPORTER 1"/>
    <property type="match status" value="1"/>
</dbReference>
<evidence type="ECO:0000256" key="12">
    <source>
        <dbReference type="SAM" id="Phobius"/>
    </source>
</evidence>
<feature type="transmembrane region" description="Helical" evidence="12">
    <location>
        <begin position="12"/>
        <end position="31"/>
    </location>
</feature>
<feature type="transmembrane region" description="Helical" evidence="12">
    <location>
        <begin position="194"/>
        <end position="214"/>
    </location>
</feature>
<dbReference type="InterPro" id="IPR038377">
    <property type="entry name" value="Na/Glc_symporter_sf"/>
</dbReference>
<keyword evidence="8" id="KW-0406">Ion transport</keyword>
<evidence type="ECO:0000256" key="5">
    <source>
        <dbReference type="ARBA" id="ARBA00022692"/>
    </source>
</evidence>
<dbReference type="InterPro" id="IPR051163">
    <property type="entry name" value="Sodium:Solute_Symporter_SSF"/>
</dbReference>
<feature type="transmembrane region" description="Helical" evidence="12">
    <location>
        <begin position="837"/>
        <end position="860"/>
    </location>
</feature>
<feature type="transmembrane region" description="Helical" evidence="12">
    <location>
        <begin position="129"/>
        <end position="150"/>
    </location>
</feature>
<dbReference type="PANTHER" id="PTHR42985">
    <property type="entry name" value="SODIUM-COUPLED MONOCARBOXYLATE TRANSPORTER"/>
    <property type="match status" value="1"/>
</dbReference>
<evidence type="ECO:0000256" key="1">
    <source>
        <dbReference type="ARBA" id="ARBA00004651"/>
    </source>
</evidence>
<feature type="transmembrane region" description="Helical" evidence="12">
    <location>
        <begin position="162"/>
        <end position="182"/>
    </location>
</feature>
<sequence length="948" mass="101461">MPGGGPVALFSVWDYVVFAGIVVGAAGVGLFQAIRSRADSSSAEFLLGGRQMTAVPVAMSLTASFMSGITVIGTPAEAYRYGTAFWLFAFAYAIMSTISAEVFVPLFYRLGITSTYEYLEMRFNKVLRLIGTSMYIIQTALYTGMVIYAPALALNQITGLDLWGVLVATGVVCIIYCTVGGLKAVIWTDVLQMVIMLVGFIAVIARGAVLQGGLGKIWKDAQEGGRLDPFDFNPDPLQRHTFWTIVVGGSLMWSSIYSINQSQVQRYISCRTMTQAKLSLYVNMVGLWVTVSLAMLSGLTMFSIYKDCDPLTNGDVSNMDQLLPYLVMDILADFPGIPGLFVAAAYSGTLSTVSSSINALVAVTVEDFLKPVLPNLSEKQISWMNMGLSVFFGGVCIGMAAVASLMGNILQAALSIFGMISGPLLGLYLLGMFFRCANSAGGLTGLITGLVITLWVGIGAQIYPPGPDKTHPLPLSTDGCFVDTNLTTVTPWTTTMPLNTPVPRQDLILVPPLADTWYSLSYLYFCPVGTIVTMVVGLAVSLATGGCKQEKLGAELFIGKKDLICFGCTRSTKTPELIEKAHSNGKQGIDNPEFSNIELETKEKDMDKITQKSYKGSNITISSGVGNKDSTDKHKQWRLISKRSRGERNTTVYSEAASSWLEFSHRFCKMTTRMKIITKRPLLLGCLLITLVAGSSASNPPNKTATTSNILVTSSSMSQPPTTTSQPSLTQTQPSSTTTGSNTTVQTDPYTTTSSATTASTFEPPTSGASAATGSTHISSVTVTTPYKTSDQTTSETTPATTGATLSSTVTVTTFQPTSSMTNTSTNHGGGLHSSEVALSVVLGFALGVVAVGIFAYTIIKWRKRYSPFDHQRLYNSADDTVDLFAPPADTLVISGGLYDGTQMSPGEAGVSADQMFPVHPSRLRLEILNDALERTPGSQPSTSQRQP</sequence>
<dbReference type="Proteomes" id="UP001591681">
    <property type="component" value="Unassembled WGS sequence"/>
</dbReference>
<reference evidence="13 14" key="1">
    <citation type="submission" date="2024-09" db="EMBL/GenBank/DDBJ databases">
        <title>A chromosome-level genome assembly of Gray's grenadier anchovy, Coilia grayii.</title>
        <authorList>
            <person name="Fu Z."/>
        </authorList>
    </citation>
    <scope>NUCLEOTIDE SEQUENCE [LARGE SCALE GENOMIC DNA]</scope>
    <source>
        <strain evidence="13">G4</strain>
        <tissue evidence="13">Muscle</tissue>
    </source>
</reference>
<dbReference type="GO" id="GO:0006814">
    <property type="term" value="P:sodium ion transport"/>
    <property type="evidence" value="ECO:0007669"/>
    <property type="project" value="UniProtKB-KW"/>
</dbReference>
<dbReference type="GO" id="GO:0005886">
    <property type="term" value="C:plasma membrane"/>
    <property type="evidence" value="ECO:0007669"/>
    <property type="project" value="UniProtKB-SubCell"/>
</dbReference>
<dbReference type="PROSITE" id="PS50283">
    <property type="entry name" value="NA_SOLUT_SYMP_3"/>
    <property type="match status" value="1"/>
</dbReference>
<comment type="similarity">
    <text evidence="2">Belongs to the sodium:solute symporter (SSF) (TC 2.A.21) family.</text>
</comment>
<name>A0ABD1JVF8_9TELE</name>
<dbReference type="Pfam" id="PF00474">
    <property type="entry name" value="SSF"/>
    <property type="match status" value="1"/>
</dbReference>
<evidence type="ECO:0000313" key="13">
    <source>
        <dbReference type="EMBL" id="KAL2090815.1"/>
    </source>
</evidence>
<accession>A0ABD1JVF8</accession>
<protein>
    <recommendedName>
        <fullName evidence="15">Sodium-coupled monocarboxylate transporter 1</fullName>
    </recommendedName>
</protein>
<feature type="transmembrane region" description="Helical" evidence="12">
    <location>
        <begin position="52"/>
        <end position="72"/>
    </location>
</feature>
<evidence type="ECO:0000256" key="8">
    <source>
        <dbReference type="ARBA" id="ARBA00023065"/>
    </source>
</evidence>
<evidence type="ECO:0000256" key="4">
    <source>
        <dbReference type="ARBA" id="ARBA00022475"/>
    </source>
</evidence>
<evidence type="ECO:0008006" key="15">
    <source>
        <dbReference type="Google" id="ProtNLM"/>
    </source>
</evidence>
<gene>
    <name evidence="13" type="ORF">ACEWY4_013078</name>
</gene>
<feature type="region of interest" description="Disordered" evidence="11">
    <location>
        <begin position="714"/>
        <end position="776"/>
    </location>
</feature>
<comment type="caution">
    <text evidence="13">The sequence shown here is derived from an EMBL/GenBank/DDBJ whole genome shotgun (WGS) entry which is preliminary data.</text>
</comment>
<dbReference type="GO" id="GO:0022857">
    <property type="term" value="F:transmembrane transporter activity"/>
    <property type="evidence" value="ECO:0007669"/>
    <property type="project" value="UniProtKB-ARBA"/>
</dbReference>
<dbReference type="Gene3D" id="1.20.1730.10">
    <property type="entry name" value="Sodium/glucose cotransporter"/>
    <property type="match status" value="1"/>
</dbReference>
<evidence type="ECO:0000256" key="11">
    <source>
        <dbReference type="SAM" id="MobiDB-lite"/>
    </source>
</evidence>
<proteinExistence type="inferred from homology"/>